<gene>
    <name evidence="2" type="ORF">QCN29_26330</name>
</gene>
<sequence length="314" mass="34377">MGTTDWQLVKQRTADADGAVYVSADGEHYRRTGGKALQDEAAFQQMVATLDYPVPRVLEHGDMGDGTFYVVEESLGGQSLHEMALASLDGGRELYDAVVDQLAQVSARLLYAQAEHPVDPELGALRQWVEQAGWTHNVFAENPDFDTPRTHAALTRAMDQLDGVPLCWGHLDYGLPNVLPAGVIDWQHHGVMPLGYDVALALEVIPFKGGAKGYAATPAQRERYLAALDSAAQVAGTSPVSPRLGAFLLVKSLFFLALMRPSDPARADKHHKWQYRRHLFLKGLEQYERTGNIDTALFPTLDDFAAGQGAADRP</sequence>
<dbReference type="SUPFAM" id="SSF56112">
    <property type="entry name" value="Protein kinase-like (PK-like)"/>
    <property type="match status" value="1"/>
</dbReference>
<evidence type="ECO:0000259" key="1">
    <source>
        <dbReference type="Pfam" id="PF01636"/>
    </source>
</evidence>
<dbReference type="Pfam" id="PF01636">
    <property type="entry name" value="APH"/>
    <property type="match status" value="1"/>
</dbReference>
<accession>A0ABT6HVD8</accession>
<protein>
    <submittedName>
        <fullName evidence="2">Aminoglycoside phosphotransferase family protein</fullName>
        <ecNumber evidence="2">2.7.1.-</ecNumber>
    </submittedName>
</protein>
<organism evidence="2 3">
    <name type="scientific">Streptomyces chengmaiensis</name>
    <dbReference type="NCBI Taxonomy" id="3040919"/>
    <lineage>
        <taxon>Bacteria</taxon>
        <taxon>Bacillati</taxon>
        <taxon>Actinomycetota</taxon>
        <taxon>Actinomycetes</taxon>
        <taxon>Kitasatosporales</taxon>
        <taxon>Streptomycetaceae</taxon>
        <taxon>Streptomyces</taxon>
    </lineage>
</organism>
<feature type="domain" description="Aminoglycoside phosphotransferase" evidence="1">
    <location>
        <begin position="36"/>
        <end position="227"/>
    </location>
</feature>
<evidence type="ECO:0000313" key="2">
    <source>
        <dbReference type="EMBL" id="MDH2392238.1"/>
    </source>
</evidence>
<dbReference type="EMBL" id="JARWBG010000038">
    <property type="protein sequence ID" value="MDH2392238.1"/>
    <property type="molecule type" value="Genomic_DNA"/>
</dbReference>
<dbReference type="RefSeq" id="WP_279931267.1">
    <property type="nucleotide sequence ID" value="NZ_JARWBG010000038.1"/>
</dbReference>
<comment type="caution">
    <text evidence="2">The sequence shown here is derived from an EMBL/GenBank/DDBJ whole genome shotgun (WGS) entry which is preliminary data.</text>
</comment>
<evidence type="ECO:0000313" key="3">
    <source>
        <dbReference type="Proteomes" id="UP001223144"/>
    </source>
</evidence>
<reference evidence="2 3" key="1">
    <citation type="submission" date="2023-04" db="EMBL/GenBank/DDBJ databases">
        <title>Streptomyces chengmaiensis sp. nov. isolated from the stem of mangrove plant in Hainan.</title>
        <authorList>
            <person name="Huang X."/>
            <person name="Zhou S."/>
            <person name="Chu X."/>
            <person name="Xie Y."/>
            <person name="Lin Y."/>
        </authorList>
    </citation>
    <scope>NUCLEOTIDE SEQUENCE [LARGE SCALE GENOMIC DNA]</scope>
    <source>
        <strain evidence="2 3">HNM0663</strain>
    </source>
</reference>
<proteinExistence type="predicted"/>
<dbReference type="GO" id="GO:0016740">
    <property type="term" value="F:transferase activity"/>
    <property type="evidence" value="ECO:0007669"/>
    <property type="project" value="UniProtKB-KW"/>
</dbReference>
<dbReference type="EC" id="2.7.1.-" evidence="2"/>
<dbReference type="Proteomes" id="UP001223144">
    <property type="component" value="Unassembled WGS sequence"/>
</dbReference>
<name>A0ABT6HVD8_9ACTN</name>
<dbReference type="Gene3D" id="3.90.1200.10">
    <property type="match status" value="1"/>
</dbReference>
<dbReference type="InterPro" id="IPR002575">
    <property type="entry name" value="Aminoglycoside_PTrfase"/>
</dbReference>
<dbReference type="InterPro" id="IPR011009">
    <property type="entry name" value="Kinase-like_dom_sf"/>
</dbReference>
<keyword evidence="2" id="KW-0808">Transferase</keyword>
<keyword evidence="3" id="KW-1185">Reference proteome</keyword>